<protein>
    <submittedName>
        <fullName evidence="1">Uncharacterized protein</fullName>
    </submittedName>
</protein>
<sequence>MSIQAIGQSAVQALRKFSLMLGIAAPDRRRLYSYNAPANDSHGTSSRRM</sequence>
<gene>
    <name evidence="1" type="ORF">R70211_00915</name>
</gene>
<proteinExistence type="predicted"/>
<dbReference type="Proteomes" id="UP000675121">
    <property type="component" value="Unassembled WGS sequence"/>
</dbReference>
<reference evidence="1" key="1">
    <citation type="submission" date="2021-02" db="EMBL/GenBank/DDBJ databases">
        <authorList>
            <person name="Vanwijnsberghe S."/>
        </authorList>
    </citation>
    <scope>NUCLEOTIDE SEQUENCE</scope>
    <source>
        <strain evidence="1">R-70211</strain>
    </source>
</reference>
<dbReference type="AlphaFoldDB" id="A0A9N8QSP6"/>
<comment type="caution">
    <text evidence="1">The sequence shown here is derived from an EMBL/GenBank/DDBJ whole genome shotgun (WGS) entry which is preliminary data.</text>
</comment>
<evidence type="ECO:0000313" key="2">
    <source>
        <dbReference type="Proteomes" id="UP000675121"/>
    </source>
</evidence>
<accession>A0A9N8QSP6</accession>
<dbReference type="EMBL" id="CAJNAS010000002">
    <property type="protein sequence ID" value="CAE6867397.1"/>
    <property type="molecule type" value="Genomic_DNA"/>
</dbReference>
<name>A0A9N8QSP6_9BURK</name>
<keyword evidence="2" id="KW-1185">Reference proteome</keyword>
<organism evidence="1 2">
    <name type="scientific">Paraburkholderia domus</name>
    <dbReference type="NCBI Taxonomy" id="2793075"/>
    <lineage>
        <taxon>Bacteria</taxon>
        <taxon>Pseudomonadati</taxon>
        <taxon>Pseudomonadota</taxon>
        <taxon>Betaproteobacteria</taxon>
        <taxon>Burkholderiales</taxon>
        <taxon>Burkholderiaceae</taxon>
        <taxon>Paraburkholderia</taxon>
    </lineage>
</organism>
<evidence type="ECO:0000313" key="1">
    <source>
        <dbReference type="EMBL" id="CAE6867397.1"/>
    </source>
</evidence>